<dbReference type="Pfam" id="PF06041">
    <property type="entry name" value="DUF924"/>
    <property type="match status" value="1"/>
</dbReference>
<dbReference type="Proteomes" id="UP000078599">
    <property type="component" value="Unassembled WGS sequence"/>
</dbReference>
<dbReference type="Gene3D" id="1.25.40.10">
    <property type="entry name" value="Tetratricopeptide repeat domain"/>
    <property type="match status" value="1"/>
</dbReference>
<name>A0ABP1Z2D8_THIA3</name>
<dbReference type="Gene3D" id="1.20.58.320">
    <property type="entry name" value="TPR-like"/>
    <property type="match status" value="1"/>
</dbReference>
<dbReference type="EMBL" id="CTRI01000012">
    <property type="protein sequence ID" value="CQR32337.1"/>
    <property type="molecule type" value="Genomic_DNA"/>
</dbReference>
<reference evidence="1 2" key="1">
    <citation type="submission" date="2015-03" db="EMBL/GenBank/DDBJ databases">
        <authorList>
            <person name="Regsiter A."/>
            <person name="william w."/>
        </authorList>
    </citation>
    <scope>NUCLEOTIDE SEQUENCE [LARGE SCALE GENOMIC DNA]</scope>
    <source>
        <strain evidence="1 2">CB1</strain>
    </source>
</reference>
<keyword evidence="2" id="KW-1185">Reference proteome</keyword>
<dbReference type="SUPFAM" id="SSF48452">
    <property type="entry name" value="TPR-like"/>
    <property type="match status" value="1"/>
</dbReference>
<proteinExistence type="predicted"/>
<dbReference type="InterPro" id="IPR011990">
    <property type="entry name" value="TPR-like_helical_dom_sf"/>
</dbReference>
<protein>
    <recommendedName>
        <fullName evidence="3">DUF924 domain-containing protein</fullName>
    </recommendedName>
</protein>
<evidence type="ECO:0000313" key="1">
    <source>
        <dbReference type="EMBL" id="CQR32337.1"/>
    </source>
</evidence>
<dbReference type="InterPro" id="IPR010323">
    <property type="entry name" value="DUF924"/>
</dbReference>
<evidence type="ECO:0000313" key="2">
    <source>
        <dbReference type="Proteomes" id="UP000078599"/>
    </source>
</evidence>
<accession>A0ABP1Z2D8</accession>
<comment type="caution">
    <text evidence="1">The sequence shown here is derived from an EMBL/GenBank/DDBJ whole genome shotgun (WGS) entry which is preliminary data.</text>
</comment>
<evidence type="ECO:0008006" key="3">
    <source>
        <dbReference type="Google" id="ProtNLM"/>
    </source>
</evidence>
<organism evidence="1 2">
    <name type="scientific">Thiomonas arsenitoxydans (strain DSM 22701 / CIP 110005 / 3As)</name>
    <dbReference type="NCBI Taxonomy" id="426114"/>
    <lineage>
        <taxon>Bacteria</taxon>
        <taxon>Pseudomonadati</taxon>
        <taxon>Pseudomonadota</taxon>
        <taxon>Betaproteobacteria</taxon>
        <taxon>Burkholderiales</taxon>
        <taxon>Thiomonas</taxon>
    </lineage>
</organism>
<sequence length="189" mass="21392">MALGKKGQMNFAPDAVLDFWFREIEPAQWFKADPAFDALLRTRFGALHSQAVRCELFTWRATPQGRLAEIIVLDQFSRNLFRGDPRAFAADAQALTLAQEAVACGADQALTQQQRIFAYMPYMHSESASIHVVAETLFRANGLANNLDFELRHKAIIDRFGRYPHRNAILGRESTDEEIEFLKLPGSSF</sequence>
<gene>
    <name evidence="1" type="ORF">THICB1_20140</name>
</gene>